<protein>
    <submittedName>
        <fullName evidence="1">Uncharacterized protein</fullName>
    </submittedName>
</protein>
<evidence type="ECO:0000313" key="1">
    <source>
        <dbReference type="EMBL" id="MEL0660749.1"/>
    </source>
</evidence>
<name>A0ABU9HFR4_9GAMM</name>
<comment type="caution">
    <text evidence="1">The sequence shown here is derived from an EMBL/GenBank/DDBJ whole genome shotgun (WGS) entry which is preliminary data.</text>
</comment>
<organism evidence="1 2">
    <name type="scientific">Psychromonas arctica</name>
    <dbReference type="NCBI Taxonomy" id="168275"/>
    <lineage>
        <taxon>Bacteria</taxon>
        <taxon>Pseudomonadati</taxon>
        <taxon>Pseudomonadota</taxon>
        <taxon>Gammaproteobacteria</taxon>
        <taxon>Alteromonadales</taxon>
        <taxon>Psychromonadaceae</taxon>
        <taxon>Psychromonas</taxon>
    </lineage>
</organism>
<sequence length="69" mass="8087">MFKLFVLYPFILLVCFWLASDVELKTSLSELEESSLFIHFPKESLRSEGAEPWIDFYWDADHESIDIAA</sequence>
<dbReference type="RefSeq" id="WP_341629145.1">
    <property type="nucleotide sequence ID" value="NZ_JBAKBA010000055.1"/>
</dbReference>
<reference evidence="1 2" key="1">
    <citation type="submission" date="2024-02" db="EMBL/GenBank/DDBJ databases">
        <title>Bacteria isolated from the canopy kelp, Nereocystis luetkeana.</title>
        <authorList>
            <person name="Pfister C.A."/>
            <person name="Younker I.T."/>
            <person name="Light S.H."/>
        </authorList>
    </citation>
    <scope>NUCLEOTIDE SEQUENCE [LARGE SCALE GENOMIC DNA]</scope>
    <source>
        <strain evidence="1 2">TI.2.07</strain>
    </source>
</reference>
<gene>
    <name evidence="1" type="ORF">V6255_16575</name>
</gene>
<dbReference type="Proteomes" id="UP001366060">
    <property type="component" value="Unassembled WGS sequence"/>
</dbReference>
<keyword evidence="2" id="KW-1185">Reference proteome</keyword>
<proteinExistence type="predicted"/>
<evidence type="ECO:0000313" key="2">
    <source>
        <dbReference type="Proteomes" id="UP001366060"/>
    </source>
</evidence>
<accession>A0ABU9HFR4</accession>
<dbReference type="EMBL" id="JBAKBA010000055">
    <property type="protein sequence ID" value="MEL0660749.1"/>
    <property type="molecule type" value="Genomic_DNA"/>
</dbReference>